<dbReference type="AlphaFoldDB" id="A0A6G2BDC8"/>
<dbReference type="EMBL" id="WIXO01000001">
    <property type="protein sequence ID" value="MTE20258.1"/>
    <property type="molecule type" value="Genomic_DNA"/>
</dbReference>
<evidence type="ECO:0000313" key="1">
    <source>
        <dbReference type="EMBL" id="MTE20258.1"/>
    </source>
</evidence>
<dbReference type="InterPro" id="IPR046300">
    <property type="entry name" value="DUF6415"/>
</dbReference>
<organism evidence="1 2">
    <name type="scientific">Streptomyces taklimakanensis</name>
    <dbReference type="NCBI Taxonomy" id="2569853"/>
    <lineage>
        <taxon>Bacteria</taxon>
        <taxon>Bacillati</taxon>
        <taxon>Actinomycetota</taxon>
        <taxon>Actinomycetes</taxon>
        <taxon>Kitasatosporales</taxon>
        <taxon>Streptomycetaceae</taxon>
        <taxon>Streptomyces</taxon>
    </lineage>
</organism>
<keyword evidence="2" id="KW-1185">Reference proteome</keyword>
<name>A0A6G2BDC8_9ACTN</name>
<proteinExistence type="predicted"/>
<dbReference type="OrthoDB" id="4325714at2"/>
<reference evidence="1 2" key="1">
    <citation type="submission" date="2019-11" db="EMBL/GenBank/DDBJ databases">
        <authorList>
            <person name="Yuan L."/>
        </authorList>
    </citation>
    <scope>NUCLEOTIDE SEQUENCE [LARGE SCALE GENOMIC DNA]</scope>
    <source>
        <strain evidence="1 2">TRM43335</strain>
    </source>
</reference>
<gene>
    <name evidence="1" type="ORF">F0L17_14295</name>
</gene>
<accession>A0A6G2BDC8</accession>
<sequence>MEESPPYCREAREDLAAIHLAVTRAAEGGVPLRGDELQALIVLLRGHVELLLPAVSAGVGRLWRGGIEWYNADMRLAAVRRRLENGPGSGLSSAQQHVVQLARDVAWMLEVTAVPEGDSW</sequence>
<dbReference type="Proteomes" id="UP000473014">
    <property type="component" value="Unassembled WGS sequence"/>
</dbReference>
<comment type="caution">
    <text evidence="1">The sequence shown here is derived from an EMBL/GenBank/DDBJ whole genome shotgun (WGS) entry which is preliminary data.</text>
</comment>
<dbReference type="Pfam" id="PF19979">
    <property type="entry name" value="DUF6415"/>
    <property type="match status" value="1"/>
</dbReference>
<evidence type="ECO:0000313" key="2">
    <source>
        <dbReference type="Proteomes" id="UP000473014"/>
    </source>
</evidence>
<protein>
    <submittedName>
        <fullName evidence="1">Uncharacterized protein</fullName>
    </submittedName>
</protein>